<dbReference type="Gene3D" id="1.20.1540.10">
    <property type="entry name" value="Rhomboid-like"/>
    <property type="match status" value="1"/>
</dbReference>
<comment type="similarity">
    <text evidence="2">Belongs to the peptidase S54 family.</text>
</comment>
<keyword evidence="3 6" id="KW-0812">Transmembrane</keyword>
<gene>
    <name evidence="8" type="ORF">MTR67_022982</name>
</gene>
<feature type="transmembrane region" description="Helical" evidence="6">
    <location>
        <begin position="399"/>
        <end position="421"/>
    </location>
</feature>
<dbReference type="GO" id="GO:0016020">
    <property type="term" value="C:membrane"/>
    <property type="evidence" value="ECO:0007669"/>
    <property type="project" value="UniProtKB-SubCell"/>
</dbReference>
<organism evidence="8 9">
    <name type="scientific">Solanum verrucosum</name>
    <dbReference type="NCBI Taxonomy" id="315347"/>
    <lineage>
        <taxon>Eukaryota</taxon>
        <taxon>Viridiplantae</taxon>
        <taxon>Streptophyta</taxon>
        <taxon>Embryophyta</taxon>
        <taxon>Tracheophyta</taxon>
        <taxon>Spermatophyta</taxon>
        <taxon>Magnoliopsida</taxon>
        <taxon>eudicotyledons</taxon>
        <taxon>Gunneridae</taxon>
        <taxon>Pentapetalae</taxon>
        <taxon>asterids</taxon>
        <taxon>lamiids</taxon>
        <taxon>Solanales</taxon>
        <taxon>Solanaceae</taxon>
        <taxon>Solanoideae</taxon>
        <taxon>Solaneae</taxon>
        <taxon>Solanum</taxon>
    </lineage>
</organism>
<evidence type="ECO:0000256" key="6">
    <source>
        <dbReference type="SAM" id="Phobius"/>
    </source>
</evidence>
<keyword evidence="9" id="KW-1185">Reference proteome</keyword>
<dbReference type="PROSITE" id="PS50994">
    <property type="entry name" value="INTEGRASE"/>
    <property type="match status" value="1"/>
</dbReference>
<dbReference type="InterPro" id="IPR022764">
    <property type="entry name" value="Peptidase_S54_rhomboid_dom"/>
</dbReference>
<reference evidence="8" key="1">
    <citation type="submission" date="2023-08" db="EMBL/GenBank/DDBJ databases">
        <title>A de novo genome assembly of Solanum verrucosum Schlechtendal, a Mexican diploid species geographically isolated from the other diploid A-genome species in potato relatives.</title>
        <authorList>
            <person name="Hosaka K."/>
        </authorList>
    </citation>
    <scope>NUCLEOTIDE SEQUENCE</scope>
    <source>
        <tissue evidence="8">Young leaves</tissue>
    </source>
</reference>
<protein>
    <recommendedName>
        <fullName evidence="7">Integrase catalytic domain-containing protein</fullName>
    </recommendedName>
</protein>
<keyword evidence="4 6" id="KW-1133">Transmembrane helix</keyword>
<evidence type="ECO:0000259" key="7">
    <source>
        <dbReference type="PROSITE" id="PS50994"/>
    </source>
</evidence>
<dbReference type="InterPro" id="IPR016197">
    <property type="entry name" value="Chromo-like_dom_sf"/>
</dbReference>
<dbReference type="SUPFAM" id="SSF53098">
    <property type="entry name" value="Ribonuclease H-like"/>
    <property type="match status" value="1"/>
</dbReference>
<dbReference type="InterPro" id="IPR035952">
    <property type="entry name" value="Rhomboid-like_sf"/>
</dbReference>
<dbReference type="EMBL" id="CP133616">
    <property type="protein sequence ID" value="WMV29597.1"/>
    <property type="molecule type" value="Genomic_DNA"/>
</dbReference>
<sequence>MDGFGVMLVWVLRVKTTFSVEDYARLYIQEVVILYGVPVSIISDRGAQVTAQFWKSFQKDLGSKVNLSIAFHPQTDGQVERTIQTLEDILRACVIDFKGNWNDHLPLIEFAYNNMDHSSIQMAPYETLYGRRCKYPIGWFEVGEAGLIGPELVHQAMEKVKILQERISKRIDNVAYELELPSELATVHPILDRQVRKLRTKEVASVKVLWRNQFIEEATWDDEEDMKKRYPHLFPFGEIPDQGVQEEDKRENVQDSCNLRGVFTKDLILRAKAESLKIKNGKRKGRWSSLSRGMLPLLALHTVTEYYRLDRKPPVTAALVAANTIIYLRPTFLHSILPTINQVWFNPHLILKYKDLERFFLSAFYHLDDSHLVYNMLSLLWKGIQLETSMGSAEFASTVAALVAMSQGITLLLAKSLLLFFDYERPYYQ</sequence>
<dbReference type="GO" id="GO:0015074">
    <property type="term" value="P:DNA integration"/>
    <property type="evidence" value="ECO:0007669"/>
    <property type="project" value="InterPro"/>
</dbReference>
<name>A0AAF0QVW3_SOLVR</name>
<dbReference type="Pfam" id="PF01694">
    <property type="entry name" value="Rhomboid"/>
    <property type="match status" value="1"/>
</dbReference>
<dbReference type="PANTHER" id="PTHR45835">
    <property type="entry name" value="YALI0A06105P"/>
    <property type="match status" value="1"/>
</dbReference>
<comment type="subcellular location">
    <subcellularLocation>
        <location evidence="1">Membrane</location>
        <topology evidence="1">Multi-pass membrane protein</topology>
    </subcellularLocation>
</comment>
<evidence type="ECO:0000256" key="1">
    <source>
        <dbReference type="ARBA" id="ARBA00004141"/>
    </source>
</evidence>
<keyword evidence="5 6" id="KW-0472">Membrane</keyword>
<evidence type="ECO:0000256" key="2">
    <source>
        <dbReference type="ARBA" id="ARBA00009045"/>
    </source>
</evidence>
<dbReference type="SUPFAM" id="SSF54160">
    <property type="entry name" value="Chromo domain-like"/>
    <property type="match status" value="1"/>
</dbReference>
<proteinExistence type="inferred from homology"/>
<accession>A0AAF0QVW3</accession>
<dbReference type="AlphaFoldDB" id="A0AAF0QVW3"/>
<feature type="domain" description="Integrase catalytic" evidence="7">
    <location>
        <begin position="1"/>
        <end position="132"/>
    </location>
</feature>
<evidence type="ECO:0000256" key="3">
    <source>
        <dbReference type="ARBA" id="ARBA00022692"/>
    </source>
</evidence>
<evidence type="ECO:0000313" key="8">
    <source>
        <dbReference type="EMBL" id="WMV29597.1"/>
    </source>
</evidence>
<evidence type="ECO:0000313" key="9">
    <source>
        <dbReference type="Proteomes" id="UP001234989"/>
    </source>
</evidence>
<dbReference type="GO" id="GO:0003676">
    <property type="term" value="F:nucleic acid binding"/>
    <property type="evidence" value="ECO:0007669"/>
    <property type="project" value="InterPro"/>
</dbReference>
<evidence type="ECO:0000256" key="4">
    <source>
        <dbReference type="ARBA" id="ARBA00022989"/>
    </source>
</evidence>
<dbReference type="SUPFAM" id="SSF144091">
    <property type="entry name" value="Rhomboid-like"/>
    <property type="match status" value="1"/>
</dbReference>
<dbReference type="InterPro" id="IPR012337">
    <property type="entry name" value="RNaseH-like_sf"/>
</dbReference>
<dbReference type="InterPro" id="IPR036397">
    <property type="entry name" value="RNaseH_sf"/>
</dbReference>
<dbReference type="PANTHER" id="PTHR45835:SF91">
    <property type="entry name" value="RETROTRANSPOSON, TY3-GYPSY SUBCLASS-LIKE PROTEIN"/>
    <property type="match status" value="1"/>
</dbReference>
<evidence type="ECO:0000256" key="5">
    <source>
        <dbReference type="ARBA" id="ARBA00023136"/>
    </source>
</evidence>
<dbReference type="GO" id="GO:0004252">
    <property type="term" value="F:serine-type endopeptidase activity"/>
    <property type="evidence" value="ECO:0007669"/>
    <property type="project" value="InterPro"/>
</dbReference>
<dbReference type="InterPro" id="IPR001584">
    <property type="entry name" value="Integrase_cat-core"/>
</dbReference>
<dbReference type="Gene3D" id="3.30.420.10">
    <property type="entry name" value="Ribonuclease H-like superfamily/Ribonuclease H"/>
    <property type="match status" value="1"/>
</dbReference>
<dbReference type="Proteomes" id="UP001234989">
    <property type="component" value="Chromosome 5"/>
</dbReference>